<name>A0A1M5RDT8_9BACT</name>
<keyword evidence="2" id="KW-1185">Reference proteome</keyword>
<dbReference type="Pfam" id="PF12006">
    <property type="entry name" value="DUF3500"/>
    <property type="match status" value="1"/>
</dbReference>
<dbReference type="AlphaFoldDB" id="A0A1M5RDT8"/>
<evidence type="ECO:0000313" key="1">
    <source>
        <dbReference type="EMBL" id="SHH24454.1"/>
    </source>
</evidence>
<evidence type="ECO:0000313" key="2">
    <source>
        <dbReference type="Proteomes" id="UP000184212"/>
    </source>
</evidence>
<dbReference type="PANTHER" id="PTHR37489">
    <property type="entry name" value="DUF3500 DOMAIN-CONTAINING PROTEIN"/>
    <property type="match status" value="1"/>
</dbReference>
<sequence>MRKNHITMKIGNSRKLIPFLLLIAAMSSIQVCYGQGLTTIVAATNNFLKTLNPEELKATQFSFTDSLRIKWSNFPVGMVPRAGIRYGTLGDQSRVAFHDMLSTFLSSQGYLKVTGIMQLDDILNILSQQAFDQGKMSAGQLKNILEKLGWGYDNYFISIWGTPNEKEPWGFSLGGHHMALSLTMRGKDISFTPMFVGTDPAQIQTAKYAGWRVLSKEEDYGFLLLGFLSKAQKAKAILTQATPKDIITNPESSQRITTYSGIAAKEFNADQLEVFKILIQEYLHNFEHDVAHGLYDKIVKTGFDKVYFAWIGGEQRHTPHYYIINGPDFLIEYDNVGFQNDGNHIHAILRQKDNDFGSDILKDHYLNSDHHKK</sequence>
<dbReference type="Proteomes" id="UP000184212">
    <property type="component" value="Unassembled WGS sequence"/>
</dbReference>
<protein>
    <recommendedName>
        <fullName evidence="3">DUF3500 domain-containing protein</fullName>
    </recommendedName>
</protein>
<dbReference type="EMBL" id="FQWQ01000002">
    <property type="protein sequence ID" value="SHH24454.1"/>
    <property type="molecule type" value="Genomic_DNA"/>
</dbReference>
<reference evidence="1 2" key="1">
    <citation type="submission" date="2016-11" db="EMBL/GenBank/DDBJ databases">
        <authorList>
            <person name="Jaros S."/>
            <person name="Januszkiewicz K."/>
            <person name="Wedrychowicz H."/>
        </authorList>
    </citation>
    <scope>NUCLEOTIDE SEQUENCE [LARGE SCALE GENOMIC DNA]</scope>
    <source>
        <strain evidence="1 2">DSM 24574</strain>
    </source>
</reference>
<organism evidence="1 2">
    <name type="scientific">Chryseolinea serpens</name>
    <dbReference type="NCBI Taxonomy" id="947013"/>
    <lineage>
        <taxon>Bacteria</taxon>
        <taxon>Pseudomonadati</taxon>
        <taxon>Bacteroidota</taxon>
        <taxon>Cytophagia</taxon>
        <taxon>Cytophagales</taxon>
        <taxon>Fulvivirgaceae</taxon>
        <taxon>Chryseolinea</taxon>
    </lineage>
</organism>
<accession>A0A1M5RDT8</accession>
<evidence type="ECO:0008006" key="3">
    <source>
        <dbReference type="Google" id="ProtNLM"/>
    </source>
</evidence>
<dbReference type="InterPro" id="IPR021889">
    <property type="entry name" value="DUF3500"/>
</dbReference>
<proteinExistence type="predicted"/>
<dbReference type="STRING" id="947013.SAMN04488109_3339"/>
<gene>
    <name evidence="1" type="ORF">SAMN04488109_3339</name>
</gene>
<dbReference type="PANTHER" id="PTHR37489:SF1">
    <property type="entry name" value="DUF3500 DOMAIN-CONTAINING PROTEIN"/>
    <property type="match status" value="1"/>
</dbReference>